<dbReference type="Proteomes" id="UP001374584">
    <property type="component" value="Unassembled WGS sequence"/>
</dbReference>
<organism evidence="2 3">
    <name type="scientific">Phaseolus coccineus</name>
    <name type="common">Scarlet runner bean</name>
    <name type="synonym">Phaseolus multiflorus</name>
    <dbReference type="NCBI Taxonomy" id="3886"/>
    <lineage>
        <taxon>Eukaryota</taxon>
        <taxon>Viridiplantae</taxon>
        <taxon>Streptophyta</taxon>
        <taxon>Embryophyta</taxon>
        <taxon>Tracheophyta</taxon>
        <taxon>Spermatophyta</taxon>
        <taxon>Magnoliopsida</taxon>
        <taxon>eudicotyledons</taxon>
        <taxon>Gunneridae</taxon>
        <taxon>Pentapetalae</taxon>
        <taxon>rosids</taxon>
        <taxon>fabids</taxon>
        <taxon>Fabales</taxon>
        <taxon>Fabaceae</taxon>
        <taxon>Papilionoideae</taxon>
        <taxon>50 kb inversion clade</taxon>
        <taxon>NPAAA clade</taxon>
        <taxon>indigoferoid/millettioid clade</taxon>
        <taxon>Phaseoleae</taxon>
        <taxon>Phaseolus</taxon>
    </lineage>
</organism>
<evidence type="ECO:0000313" key="2">
    <source>
        <dbReference type="EMBL" id="KAK7341493.1"/>
    </source>
</evidence>
<comment type="caution">
    <text evidence="2">The sequence shown here is derived from an EMBL/GenBank/DDBJ whole genome shotgun (WGS) entry which is preliminary data.</text>
</comment>
<accession>A0AAN9QSC1</accession>
<evidence type="ECO:0000313" key="3">
    <source>
        <dbReference type="Proteomes" id="UP001374584"/>
    </source>
</evidence>
<name>A0AAN9QSC1_PHACN</name>
<feature type="region of interest" description="Disordered" evidence="1">
    <location>
        <begin position="54"/>
        <end position="74"/>
    </location>
</feature>
<gene>
    <name evidence="2" type="ORF">VNO80_24424</name>
</gene>
<proteinExistence type="predicted"/>
<dbReference type="AlphaFoldDB" id="A0AAN9QSC1"/>
<evidence type="ECO:0000256" key="1">
    <source>
        <dbReference type="SAM" id="MobiDB-lite"/>
    </source>
</evidence>
<feature type="compositionally biased region" description="Basic and acidic residues" evidence="1">
    <location>
        <begin position="54"/>
        <end position="66"/>
    </location>
</feature>
<reference evidence="2 3" key="1">
    <citation type="submission" date="2024-01" db="EMBL/GenBank/DDBJ databases">
        <title>The genomes of 5 underutilized Papilionoideae crops provide insights into root nodulation and disease resistanc.</title>
        <authorList>
            <person name="Jiang F."/>
        </authorList>
    </citation>
    <scope>NUCLEOTIDE SEQUENCE [LARGE SCALE GENOMIC DNA]</scope>
    <source>
        <strain evidence="2">JINMINGXINNONG_FW02</strain>
        <tissue evidence="2">Leaves</tissue>
    </source>
</reference>
<dbReference type="EMBL" id="JAYMYR010000009">
    <property type="protein sequence ID" value="KAK7341493.1"/>
    <property type="molecule type" value="Genomic_DNA"/>
</dbReference>
<sequence>MVTPPIFAVVLCFPNDGSVETEEGLPLSAREYSRREKKAFAIATLHRETREKLSLEVQREKEREQRLSQTLCNT</sequence>
<keyword evidence="3" id="KW-1185">Reference proteome</keyword>
<protein>
    <submittedName>
        <fullName evidence="2">Uncharacterized protein</fullName>
    </submittedName>
</protein>